<comment type="caution">
    <text evidence="1">The sequence shown here is derived from an EMBL/GenBank/DDBJ whole genome shotgun (WGS) entry which is preliminary data.</text>
</comment>
<reference evidence="1" key="1">
    <citation type="journal article" date="2015" name="Nature">
        <title>Complex archaea that bridge the gap between prokaryotes and eukaryotes.</title>
        <authorList>
            <person name="Spang A."/>
            <person name="Saw J.H."/>
            <person name="Jorgensen S.L."/>
            <person name="Zaremba-Niedzwiedzka K."/>
            <person name="Martijn J."/>
            <person name="Lind A.E."/>
            <person name="van Eijk R."/>
            <person name="Schleper C."/>
            <person name="Guy L."/>
            <person name="Ettema T.J."/>
        </authorList>
    </citation>
    <scope>NUCLEOTIDE SEQUENCE</scope>
</reference>
<feature type="non-terminal residue" evidence="1">
    <location>
        <position position="62"/>
    </location>
</feature>
<name>A0A0F8WG17_9ZZZZ</name>
<proteinExistence type="predicted"/>
<dbReference type="AlphaFoldDB" id="A0A0F8WG17"/>
<organism evidence="1">
    <name type="scientific">marine sediment metagenome</name>
    <dbReference type="NCBI Taxonomy" id="412755"/>
    <lineage>
        <taxon>unclassified sequences</taxon>
        <taxon>metagenomes</taxon>
        <taxon>ecological metagenomes</taxon>
    </lineage>
</organism>
<dbReference type="EMBL" id="LAZR01065325">
    <property type="protein sequence ID" value="KKK55787.1"/>
    <property type="molecule type" value="Genomic_DNA"/>
</dbReference>
<gene>
    <name evidence="1" type="ORF">LCGC14_3071070</name>
</gene>
<protein>
    <submittedName>
        <fullName evidence="1">Uncharacterized protein</fullName>
    </submittedName>
</protein>
<evidence type="ECO:0000313" key="1">
    <source>
        <dbReference type="EMBL" id="KKK55787.1"/>
    </source>
</evidence>
<sequence length="62" mass="6905">MKWVSRLLNPGAYDQGFKEGYKEGQDWGHEHGACEHTHPLEQRWPLLAQAAKRGSGLGPYGG</sequence>
<accession>A0A0F8WG17</accession>